<dbReference type="AlphaFoldDB" id="A0A6I2UGP0"/>
<gene>
    <name evidence="1" type="ORF">FYJ84_13205</name>
</gene>
<evidence type="ECO:0000313" key="1">
    <source>
        <dbReference type="EMBL" id="MSU09927.1"/>
    </source>
</evidence>
<dbReference type="EMBL" id="VUNR01000041">
    <property type="protein sequence ID" value="MSU09927.1"/>
    <property type="molecule type" value="Genomic_DNA"/>
</dbReference>
<comment type="caution">
    <text evidence="1">The sequence shown here is derived from an EMBL/GenBank/DDBJ whole genome shotgun (WGS) entry which is preliminary data.</text>
</comment>
<accession>A0A6I2UGP0</accession>
<dbReference type="RefSeq" id="WP_154408090.1">
    <property type="nucleotide sequence ID" value="NZ_VUNR01000041.1"/>
</dbReference>
<keyword evidence="2" id="KW-1185">Reference proteome</keyword>
<dbReference type="Proteomes" id="UP000433181">
    <property type="component" value="Unassembled WGS sequence"/>
</dbReference>
<reference evidence="1 2" key="1">
    <citation type="submission" date="2019-08" db="EMBL/GenBank/DDBJ databases">
        <title>In-depth cultivation of the pig gut microbiome towards novel bacterial diversity and tailored functional studies.</title>
        <authorList>
            <person name="Wylensek D."/>
            <person name="Hitch T.C.A."/>
            <person name="Clavel T."/>
        </authorList>
    </citation>
    <scope>NUCLEOTIDE SEQUENCE [LARGE SCALE GENOMIC DNA]</scope>
    <source>
        <strain evidence="1 2">WCA-693-APC-5D-A</strain>
    </source>
</reference>
<sequence length="282" mass="32541">MDSLKKIENLSERLLKFEYEEKIVCFLDILGFSEKNKGSERPCDMQIVKLLKSIENIIKDQVACLQIHQFADSIILSTDAKDINTLFNVLAKSISHVIYEETVLLTSSENNQLTWEQSQKNNESLNLIRGGITFGKVCMIDEDVITDEKGSAQGILPAITIGPAISKAHDLESKIAKYPRILIDNVAYRQIEQNDKSTLKYVPIDFDNERYFDFISFLKDSESTYWELTMQKLNKVAKYITHNSSQLDRNSQYDIKVKQGWMYQYICRTLGKQPFPNNNQKE</sequence>
<name>A0A6I2UGP0_9FIRM</name>
<organism evidence="1 2">
    <name type="scientific">Anaerovibrio slackiae</name>
    <dbReference type="NCBI Taxonomy" id="2652309"/>
    <lineage>
        <taxon>Bacteria</taxon>
        <taxon>Bacillati</taxon>
        <taxon>Bacillota</taxon>
        <taxon>Negativicutes</taxon>
        <taxon>Selenomonadales</taxon>
        <taxon>Selenomonadaceae</taxon>
        <taxon>Anaerovibrio</taxon>
    </lineage>
</organism>
<evidence type="ECO:0008006" key="3">
    <source>
        <dbReference type="Google" id="ProtNLM"/>
    </source>
</evidence>
<evidence type="ECO:0000313" key="2">
    <source>
        <dbReference type="Proteomes" id="UP000433181"/>
    </source>
</evidence>
<protein>
    <recommendedName>
        <fullName evidence="3">Guanylate cyclase domain-containing protein</fullName>
    </recommendedName>
</protein>
<dbReference type="GeneID" id="96779885"/>
<proteinExistence type="predicted"/>